<feature type="binding site" evidence="9">
    <location>
        <position position="43"/>
    </location>
    <ligand>
        <name>substrate</name>
    </ligand>
</feature>
<dbReference type="Proteomes" id="UP000501366">
    <property type="component" value="Chromosome"/>
</dbReference>
<dbReference type="AlphaFoldDB" id="A0A6G8JFH1"/>
<feature type="binding site" evidence="9">
    <location>
        <position position="51"/>
    </location>
    <ligand>
        <name>Mg(2+)</name>
        <dbReference type="ChEBI" id="CHEBI:18420"/>
    </ligand>
</feature>
<keyword evidence="5 9" id="KW-0093">Biotin biosynthesis</keyword>
<keyword evidence="7 9" id="KW-0460">Magnesium</keyword>
<dbReference type="PANTHER" id="PTHR43210:SF2">
    <property type="entry name" value="ATP-DEPENDENT DETHIOBIOTIN SYNTHETASE BIOD 2"/>
    <property type="match status" value="1"/>
</dbReference>
<dbReference type="Pfam" id="PF13500">
    <property type="entry name" value="AAA_26"/>
    <property type="match status" value="1"/>
</dbReference>
<proteinExistence type="inferred from homology"/>
<evidence type="ECO:0000256" key="9">
    <source>
        <dbReference type="HAMAP-Rule" id="MF_00336"/>
    </source>
</evidence>
<evidence type="ECO:0000256" key="7">
    <source>
        <dbReference type="ARBA" id="ARBA00022842"/>
    </source>
</evidence>
<comment type="caution">
    <text evidence="9">Lacks conserved residue(s) required for the propagation of feature annotation.</text>
</comment>
<dbReference type="HAMAP" id="MF_00336">
    <property type="entry name" value="BioD"/>
    <property type="match status" value="1"/>
</dbReference>
<name>A0A6G8JFH1_9PAST</name>
<organism evidence="10 11">
    <name type="scientific">Mannheimia granulomatis</name>
    <dbReference type="NCBI Taxonomy" id="85402"/>
    <lineage>
        <taxon>Bacteria</taxon>
        <taxon>Pseudomonadati</taxon>
        <taxon>Pseudomonadota</taxon>
        <taxon>Gammaproteobacteria</taxon>
        <taxon>Pasteurellales</taxon>
        <taxon>Pasteurellaceae</taxon>
        <taxon>Mannheimia</taxon>
    </lineage>
</organism>
<evidence type="ECO:0000256" key="8">
    <source>
        <dbReference type="ARBA" id="ARBA00047386"/>
    </source>
</evidence>
<sequence>MTTNVIFIAGIDTNIGKTVATGWYAKKLATQGFSVITQKMIQTGCEKISDDIIAHRKIQGINLTEEDIQGITCPYVFRYPCSPHLAAQLEQQRILPEIITQSTELLSTKYDYVLLETAGGLLVPYNETETTLDYIQQQGHPLILVTSGKLGSINHTLLSLEVCKQRGINILSLIYNQYPSTDTIIEQETQRYLQQYLTQYFPTTSFECLGYIT</sequence>
<comment type="catalytic activity">
    <reaction evidence="9">
        <text>(7R,8S)-7,8-diammoniononanoate + CO2 + ATP = (4R,5S)-dethiobiotin + ADP + phosphate + 3 H(+)</text>
        <dbReference type="Rhea" id="RHEA:15805"/>
        <dbReference type="ChEBI" id="CHEBI:15378"/>
        <dbReference type="ChEBI" id="CHEBI:16526"/>
        <dbReference type="ChEBI" id="CHEBI:30616"/>
        <dbReference type="ChEBI" id="CHEBI:43474"/>
        <dbReference type="ChEBI" id="CHEBI:149469"/>
        <dbReference type="ChEBI" id="CHEBI:149473"/>
        <dbReference type="ChEBI" id="CHEBI:456216"/>
        <dbReference type="EC" id="6.3.3.3"/>
    </reaction>
</comment>
<evidence type="ECO:0000256" key="6">
    <source>
        <dbReference type="ARBA" id="ARBA00022840"/>
    </source>
</evidence>
<dbReference type="KEGG" id="mgra:A4G16_00015"/>
<dbReference type="FunFam" id="3.40.50.300:FF:000292">
    <property type="entry name" value="ATP-dependent dethiobiotin synthetase BioD"/>
    <property type="match status" value="1"/>
</dbReference>
<evidence type="ECO:0000256" key="4">
    <source>
        <dbReference type="ARBA" id="ARBA00022741"/>
    </source>
</evidence>
<dbReference type="Gene3D" id="3.40.50.300">
    <property type="entry name" value="P-loop containing nucleotide triphosphate hydrolases"/>
    <property type="match status" value="1"/>
</dbReference>
<feature type="binding site" evidence="9">
    <location>
        <position position="18"/>
    </location>
    <ligand>
        <name>Mg(2+)</name>
        <dbReference type="ChEBI" id="CHEBI:18420"/>
    </ligand>
</feature>
<dbReference type="RefSeq" id="WP_165888155.1">
    <property type="nucleotide sequence ID" value="NZ_CP015030.1"/>
</dbReference>
<dbReference type="InterPro" id="IPR004472">
    <property type="entry name" value="DTB_synth_BioD"/>
</dbReference>
<keyword evidence="2 9" id="KW-0436">Ligase</keyword>
<comment type="cofactor">
    <cofactor evidence="9">
        <name>Mg(2+)</name>
        <dbReference type="ChEBI" id="CHEBI:18420"/>
    </cofactor>
</comment>
<feature type="binding site" evidence="9">
    <location>
        <begin position="14"/>
        <end position="19"/>
    </location>
    <ligand>
        <name>ATP</name>
        <dbReference type="ChEBI" id="CHEBI:30616"/>
    </ligand>
</feature>
<reference evidence="10 11" key="1">
    <citation type="submission" date="2016-03" db="EMBL/GenBank/DDBJ databases">
        <authorList>
            <person name="Bojesen A.M."/>
            <person name="Planet P."/>
            <person name="Hansen M.J."/>
        </authorList>
    </citation>
    <scope>NUCLEOTIDE SEQUENCE [LARGE SCALE GENOMIC DNA]</scope>
    <source>
        <strain evidence="10 11">B 234/94</strain>
    </source>
</reference>
<evidence type="ECO:0000256" key="2">
    <source>
        <dbReference type="ARBA" id="ARBA00022598"/>
    </source>
</evidence>
<comment type="pathway">
    <text evidence="9">Cofactor biosynthesis; biotin biosynthesis; biotin from 7,8-diaminononanoate: step 1/2.</text>
</comment>
<comment type="subcellular location">
    <subcellularLocation>
        <location evidence="9">Cytoplasm</location>
    </subcellularLocation>
</comment>
<dbReference type="UniPathway" id="UPA00078">
    <property type="reaction ID" value="UER00161"/>
</dbReference>
<evidence type="ECO:0000256" key="5">
    <source>
        <dbReference type="ARBA" id="ARBA00022756"/>
    </source>
</evidence>
<feature type="binding site" evidence="9">
    <location>
        <begin position="176"/>
        <end position="177"/>
    </location>
    <ligand>
        <name>ATP</name>
        <dbReference type="ChEBI" id="CHEBI:30616"/>
    </ligand>
</feature>
<gene>
    <name evidence="9" type="primary">bioD</name>
    <name evidence="10" type="ORF">A4G16_00015</name>
</gene>
<dbReference type="InterPro" id="IPR027417">
    <property type="entry name" value="P-loop_NTPase"/>
</dbReference>
<keyword evidence="3 9" id="KW-0479">Metal-binding</keyword>
<dbReference type="GO" id="GO:0005524">
    <property type="term" value="F:ATP binding"/>
    <property type="evidence" value="ECO:0007669"/>
    <property type="project" value="UniProtKB-UniRule"/>
</dbReference>
<feature type="active site" evidence="9">
    <location>
        <position position="39"/>
    </location>
</feature>
<comment type="subunit">
    <text evidence="9">Homodimer.</text>
</comment>
<dbReference type="PANTHER" id="PTHR43210">
    <property type="entry name" value="DETHIOBIOTIN SYNTHETASE"/>
    <property type="match status" value="1"/>
</dbReference>
<protein>
    <recommendedName>
        <fullName evidence="9">ATP-dependent dethiobiotin synthetase BioD</fullName>
        <ecNumber evidence="9">6.3.3.3</ecNumber>
    </recommendedName>
    <alternativeName>
        <fullName evidence="9">DTB synthetase</fullName>
        <shortName evidence="9">DTBS</shortName>
    </alternativeName>
    <alternativeName>
        <fullName evidence="9">Dethiobiotin synthase</fullName>
    </alternativeName>
</protein>
<dbReference type="GO" id="GO:0005829">
    <property type="term" value="C:cytosol"/>
    <property type="evidence" value="ECO:0007669"/>
    <property type="project" value="TreeGrafter"/>
</dbReference>
<dbReference type="GO" id="GO:0000287">
    <property type="term" value="F:magnesium ion binding"/>
    <property type="evidence" value="ECO:0007669"/>
    <property type="project" value="UniProtKB-UniRule"/>
</dbReference>
<accession>A0A6G8JFH1</accession>
<keyword evidence="1 9" id="KW-0963">Cytoplasm</keyword>
<feature type="binding site" evidence="9">
    <location>
        <position position="116"/>
    </location>
    <ligand>
        <name>Mg(2+)</name>
        <dbReference type="ChEBI" id="CHEBI:18420"/>
    </ligand>
</feature>
<comment type="catalytic activity">
    <reaction evidence="8">
        <text>(7R,8S)-8-amino-7-(carboxyamino)nonanoate + ATP = (4R,5S)-dethiobiotin + ADP + phosphate + H(+)</text>
        <dbReference type="Rhea" id="RHEA:63684"/>
        <dbReference type="ChEBI" id="CHEBI:15378"/>
        <dbReference type="ChEBI" id="CHEBI:30616"/>
        <dbReference type="ChEBI" id="CHEBI:43474"/>
        <dbReference type="ChEBI" id="CHEBI:149470"/>
        <dbReference type="ChEBI" id="CHEBI:149473"/>
        <dbReference type="ChEBI" id="CHEBI:456216"/>
    </reaction>
</comment>
<feature type="binding site" evidence="9">
    <location>
        <begin position="116"/>
        <end position="119"/>
    </location>
    <ligand>
        <name>ATP</name>
        <dbReference type="ChEBI" id="CHEBI:30616"/>
    </ligand>
</feature>
<feature type="binding site" evidence="9">
    <location>
        <position position="51"/>
    </location>
    <ligand>
        <name>ATP</name>
        <dbReference type="ChEBI" id="CHEBI:30616"/>
    </ligand>
</feature>
<keyword evidence="6 9" id="KW-0067">ATP-binding</keyword>
<dbReference type="EC" id="6.3.3.3" evidence="9"/>
<dbReference type="GO" id="GO:0042803">
    <property type="term" value="F:protein homodimerization activity"/>
    <property type="evidence" value="ECO:0007669"/>
    <property type="project" value="UniProtKB-ARBA"/>
</dbReference>
<evidence type="ECO:0000256" key="3">
    <source>
        <dbReference type="ARBA" id="ARBA00022723"/>
    </source>
</evidence>
<dbReference type="EMBL" id="CP015030">
    <property type="protein sequence ID" value="QIM65881.1"/>
    <property type="molecule type" value="Genomic_DNA"/>
</dbReference>
<comment type="similarity">
    <text evidence="9">Belongs to the dethiobiotin synthetase family.</text>
</comment>
<dbReference type="SUPFAM" id="SSF52540">
    <property type="entry name" value="P-loop containing nucleoside triphosphate hydrolases"/>
    <property type="match status" value="1"/>
</dbReference>
<dbReference type="GO" id="GO:0009102">
    <property type="term" value="P:biotin biosynthetic process"/>
    <property type="evidence" value="ECO:0007669"/>
    <property type="project" value="UniProtKB-UniRule"/>
</dbReference>
<dbReference type="GO" id="GO:0004141">
    <property type="term" value="F:dethiobiotin synthase activity"/>
    <property type="evidence" value="ECO:0007669"/>
    <property type="project" value="UniProtKB-UniRule"/>
</dbReference>
<evidence type="ECO:0000313" key="10">
    <source>
        <dbReference type="EMBL" id="QIM65881.1"/>
    </source>
</evidence>
<keyword evidence="4 9" id="KW-0547">Nucleotide-binding</keyword>
<dbReference type="PIRSF" id="PIRSF006755">
    <property type="entry name" value="DTB_synth"/>
    <property type="match status" value="1"/>
</dbReference>
<evidence type="ECO:0000256" key="1">
    <source>
        <dbReference type="ARBA" id="ARBA00022490"/>
    </source>
</evidence>
<evidence type="ECO:0000313" key="11">
    <source>
        <dbReference type="Proteomes" id="UP000501366"/>
    </source>
</evidence>
<dbReference type="CDD" id="cd03109">
    <property type="entry name" value="DTBS"/>
    <property type="match status" value="1"/>
</dbReference>
<comment type="function">
    <text evidence="9">Catalyzes a mechanistically unusual reaction, the ATP-dependent insertion of CO2 between the N7 and N8 nitrogen atoms of 7,8-diaminopelargonic acid (DAPA, also called 7,8-diammoniononanoate) to form a ureido ring.</text>
</comment>
<dbReference type="NCBIfam" id="TIGR00347">
    <property type="entry name" value="bioD"/>
    <property type="match status" value="1"/>
</dbReference>